<reference evidence="1" key="1">
    <citation type="submission" date="2021-02" db="EMBL/GenBank/DDBJ databases">
        <authorList>
            <person name="Nowell W R."/>
        </authorList>
    </citation>
    <scope>NUCLEOTIDE SEQUENCE</scope>
</reference>
<dbReference type="InterPro" id="IPR036452">
    <property type="entry name" value="Ribo_hydro-like"/>
</dbReference>
<accession>A0A820D5T8</accession>
<proteinExistence type="predicted"/>
<dbReference type="SUPFAM" id="SSF53590">
    <property type="entry name" value="Nucleoside hydrolase"/>
    <property type="match status" value="1"/>
</dbReference>
<comment type="caution">
    <text evidence="1">The sequence shown here is derived from an EMBL/GenBank/DDBJ whole genome shotgun (WGS) entry which is preliminary data.</text>
</comment>
<protein>
    <submittedName>
        <fullName evidence="1">Uncharacterized protein</fullName>
    </submittedName>
</protein>
<gene>
    <name evidence="1" type="ORF">UJA718_LOCUS8086</name>
</gene>
<dbReference type="Proteomes" id="UP000663873">
    <property type="component" value="Unassembled WGS sequence"/>
</dbReference>
<dbReference type="EMBL" id="CAJOBP010000840">
    <property type="protein sequence ID" value="CAF4226914.1"/>
    <property type="molecule type" value="Genomic_DNA"/>
</dbReference>
<dbReference type="GO" id="GO:0016799">
    <property type="term" value="F:hydrolase activity, hydrolyzing N-glycosyl compounds"/>
    <property type="evidence" value="ECO:0007669"/>
    <property type="project" value="InterPro"/>
</dbReference>
<keyword evidence="2" id="KW-1185">Reference proteome</keyword>
<name>A0A820D5T8_9BILA</name>
<sequence length="263" mass="30140">MDETLIRVLYGKPVPTILDTDIGTTYDNHLALIYILSCPSRFKSKTDCLFHNKYDRTRTDRSENIEFFQRFDIPMSLGRASEDTYGIFQYRWSKDYSLEKFQLFALAGSLHFGYNHSSMPSKEYNIEHDISSAQTMFASKSYKVSYVDGGNNMSAIQPFHPELGTPEMLDILAIYLAASHTSVDPTISMSRQIFVTNYGYTLENETIGKTINICLKYQSWNPYIATAQIGWEVFESIIENGCKHESSKSSFLYMSSVMDCFID</sequence>
<organism evidence="1 2">
    <name type="scientific">Rotaria socialis</name>
    <dbReference type="NCBI Taxonomy" id="392032"/>
    <lineage>
        <taxon>Eukaryota</taxon>
        <taxon>Metazoa</taxon>
        <taxon>Spiralia</taxon>
        <taxon>Gnathifera</taxon>
        <taxon>Rotifera</taxon>
        <taxon>Eurotatoria</taxon>
        <taxon>Bdelloidea</taxon>
        <taxon>Philodinida</taxon>
        <taxon>Philodinidae</taxon>
        <taxon>Rotaria</taxon>
    </lineage>
</organism>
<evidence type="ECO:0000313" key="1">
    <source>
        <dbReference type="EMBL" id="CAF4226914.1"/>
    </source>
</evidence>
<evidence type="ECO:0000313" key="2">
    <source>
        <dbReference type="Proteomes" id="UP000663873"/>
    </source>
</evidence>
<dbReference type="AlphaFoldDB" id="A0A820D5T8"/>